<proteinExistence type="inferred from homology"/>
<comment type="caution">
    <text evidence="2">The sequence shown here is derived from an EMBL/GenBank/DDBJ whole genome shotgun (WGS) entry which is preliminary data.</text>
</comment>
<evidence type="ECO:0000313" key="3">
    <source>
        <dbReference type="Proteomes" id="UP000615326"/>
    </source>
</evidence>
<evidence type="ECO:0000256" key="1">
    <source>
        <dbReference type="ARBA" id="ARBA00038414"/>
    </source>
</evidence>
<keyword evidence="3" id="KW-1185">Reference proteome</keyword>
<organism evidence="2 3">
    <name type="scientific">Acetobacter fallax</name>
    <dbReference type="NCBI Taxonomy" id="1737473"/>
    <lineage>
        <taxon>Bacteria</taxon>
        <taxon>Pseudomonadati</taxon>
        <taxon>Pseudomonadota</taxon>
        <taxon>Alphaproteobacteria</taxon>
        <taxon>Acetobacterales</taxon>
        <taxon>Acetobacteraceae</taxon>
        <taxon>Acetobacter</taxon>
    </lineage>
</organism>
<dbReference type="Gene3D" id="3.40.50.12500">
    <property type="match status" value="1"/>
</dbReference>
<dbReference type="InterPro" id="IPR052186">
    <property type="entry name" value="Hydantoin_racemase-like"/>
</dbReference>
<evidence type="ECO:0000313" key="2">
    <source>
        <dbReference type="EMBL" id="NHO32340.1"/>
    </source>
</evidence>
<dbReference type="PANTHER" id="PTHR28047:SF5">
    <property type="entry name" value="PROTEIN DCG1"/>
    <property type="match status" value="1"/>
</dbReference>
<dbReference type="InterPro" id="IPR053714">
    <property type="entry name" value="Iso_Racemase_Enz_sf"/>
</dbReference>
<dbReference type="EMBL" id="WOSW01000009">
    <property type="protein sequence ID" value="NHO32340.1"/>
    <property type="molecule type" value="Genomic_DNA"/>
</dbReference>
<protein>
    <submittedName>
        <fullName evidence="2">Aspartate/glutamate racemase family protein</fullName>
    </submittedName>
</protein>
<dbReference type="RefSeq" id="WP_173576863.1">
    <property type="nucleotide sequence ID" value="NZ_WOSW01000009.1"/>
</dbReference>
<comment type="similarity">
    <text evidence="1">Belongs to the HyuE racemase family.</text>
</comment>
<dbReference type="PANTHER" id="PTHR28047">
    <property type="entry name" value="PROTEIN DCG1"/>
    <property type="match status" value="1"/>
</dbReference>
<dbReference type="Pfam" id="PF01177">
    <property type="entry name" value="Asp_Glu_race"/>
    <property type="match status" value="1"/>
</dbReference>
<gene>
    <name evidence="2" type="ORF">GOB84_07135</name>
</gene>
<accession>A0ABX0KCW6</accession>
<sequence length="217" mass="22454">MRHIFLINPNTSRAVFDIMIAAAAPSLPDDVILDGAVAARGATMIVDEKALTEAADEVVRLGVGAASGAAAIIVGAFGDPGVMRLRELVDVPVVGLGEAAFRAAGRCRVPFGVATTTPDLTGPINAAVRRLGLESFFTGTRTPDIDPLVLAAAPREQDALLLEMARQCVRLDHAQCVIIGGGPFSETAGRIAEAMSCTIINPITAAVREAVAMLSPD</sequence>
<reference evidence="2 3" key="1">
    <citation type="journal article" date="2020" name="Int. J. Syst. Evol. Microbiol.">
        <title>Novel acetic acid bacteria from cider fermentations: Acetobacter conturbans sp. nov. and Acetobacter fallax sp. nov.</title>
        <authorList>
            <person name="Sombolestani A.S."/>
            <person name="Cleenwerck I."/>
            <person name="Cnockaert M."/>
            <person name="Borremans W."/>
            <person name="Wieme A.D."/>
            <person name="De Vuyst L."/>
            <person name="Vandamme P."/>
        </authorList>
    </citation>
    <scope>NUCLEOTIDE SEQUENCE [LARGE SCALE GENOMIC DNA]</scope>
    <source>
        <strain evidence="2 3">LMG 1637</strain>
    </source>
</reference>
<dbReference type="InterPro" id="IPR015942">
    <property type="entry name" value="Asp/Glu/hydantoin_racemase"/>
</dbReference>
<dbReference type="Proteomes" id="UP000615326">
    <property type="component" value="Unassembled WGS sequence"/>
</dbReference>
<name>A0ABX0KCW6_9PROT</name>